<dbReference type="Proteomes" id="UP000640762">
    <property type="component" value="Unassembled WGS sequence"/>
</dbReference>
<evidence type="ECO:0000256" key="12">
    <source>
        <dbReference type="ARBA" id="ARBA00022737"/>
    </source>
</evidence>
<dbReference type="GO" id="GO:0006260">
    <property type="term" value="P:DNA replication"/>
    <property type="evidence" value="ECO:0007669"/>
    <property type="project" value="UniProtKB-KW"/>
</dbReference>
<dbReference type="InterPro" id="IPR056160">
    <property type="entry name" value="WD_LRWD1"/>
</dbReference>
<comment type="subcellular location">
    <subcellularLocation>
        <location evidence="4">Chromosome</location>
        <location evidence="4">Centromere</location>
        <location evidence="4">Kinetochore</location>
    </subcellularLocation>
    <subcellularLocation>
        <location evidence="3">Chromosome</location>
        <location evidence="3">Telomere</location>
    </subcellularLocation>
    <subcellularLocation>
        <location evidence="2">Cytoplasm</location>
        <location evidence="2">Cytoskeleton</location>
        <location evidence="2">Microtubule organizing center</location>
        <location evidence="2">Centrosome</location>
    </subcellularLocation>
    <subcellularLocation>
        <location evidence="1">Nucleus</location>
    </subcellularLocation>
</comment>
<gene>
    <name evidence="24" type="primary">Lrwd1</name>
    <name evidence="24" type="ORF">GRUAME_R08628</name>
</gene>
<dbReference type="PROSITE" id="PS50294">
    <property type="entry name" value="WD_REPEATS_REGION"/>
    <property type="match status" value="1"/>
</dbReference>
<dbReference type="PANTHER" id="PTHR24370:SF10">
    <property type="entry name" value="LEUCINE-RICH REPEAT AND WD REPEAT-CONTAINING PROTEIN 1"/>
    <property type="match status" value="1"/>
</dbReference>
<evidence type="ECO:0000256" key="13">
    <source>
        <dbReference type="ARBA" id="ARBA00022838"/>
    </source>
</evidence>
<feature type="compositionally biased region" description="Polar residues" evidence="21">
    <location>
        <begin position="223"/>
        <end position="232"/>
    </location>
</feature>
<dbReference type="InterPro" id="IPR001611">
    <property type="entry name" value="Leu-rich_rpt"/>
</dbReference>
<feature type="domain" description="Leucine-rich repeat and WD repeat-containing protein 1 WD" evidence="23">
    <location>
        <begin position="263"/>
        <end position="652"/>
    </location>
</feature>
<evidence type="ECO:0000256" key="21">
    <source>
        <dbReference type="SAM" id="MobiDB-lite"/>
    </source>
</evidence>
<feature type="domain" description="Leucine-rich repeat and WD repeat-containing protein 1 LRR" evidence="22">
    <location>
        <begin position="2"/>
        <end position="174"/>
    </location>
</feature>
<evidence type="ECO:0000256" key="18">
    <source>
        <dbReference type="ARBA" id="ARBA00023328"/>
    </source>
</evidence>
<accession>A0A850TZE1</accession>
<dbReference type="Gene3D" id="3.80.10.10">
    <property type="entry name" value="Ribonuclease Inhibitor"/>
    <property type="match status" value="1"/>
</dbReference>
<keyword evidence="7" id="KW-0158">Chromosome</keyword>
<dbReference type="Pfam" id="PF23215">
    <property type="entry name" value="WD_LRWD1"/>
    <property type="match status" value="1"/>
</dbReference>
<dbReference type="InterPro" id="IPR019775">
    <property type="entry name" value="WD40_repeat_CS"/>
</dbReference>
<dbReference type="SUPFAM" id="SSF52058">
    <property type="entry name" value="L domain-like"/>
    <property type="match status" value="1"/>
</dbReference>
<dbReference type="InterPro" id="IPR056363">
    <property type="entry name" value="LRR_LRWD1_dom"/>
</dbReference>
<dbReference type="GO" id="GO:0005664">
    <property type="term" value="C:nuclear origin of replication recognition complex"/>
    <property type="evidence" value="ECO:0007669"/>
    <property type="project" value="TreeGrafter"/>
</dbReference>
<evidence type="ECO:0000256" key="7">
    <source>
        <dbReference type="ARBA" id="ARBA00022454"/>
    </source>
</evidence>
<protein>
    <recommendedName>
        <fullName evidence="6">Leucine-rich repeat and WD repeat-containing protein 1</fullName>
    </recommendedName>
    <alternativeName>
        <fullName evidence="19">Origin recognition complex-associated protein</fullName>
    </alternativeName>
</protein>
<dbReference type="GO" id="GO:0005813">
    <property type="term" value="C:centrosome"/>
    <property type="evidence" value="ECO:0007669"/>
    <property type="project" value="UniProtKB-SubCell"/>
</dbReference>
<dbReference type="PROSITE" id="PS00678">
    <property type="entry name" value="WD_REPEATS_1"/>
    <property type="match status" value="1"/>
</dbReference>
<feature type="non-terminal residue" evidence="24">
    <location>
        <position position="653"/>
    </location>
</feature>
<evidence type="ECO:0000256" key="9">
    <source>
        <dbReference type="ARBA" id="ARBA00022574"/>
    </source>
</evidence>
<evidence type="ECO:0000256" key="1">
    <source>
        <dbReference type="ARBA" id="ARBA00004123"/>
    </source>
</evidence>
<evidence type="ECO:0000256" key="14">
    <source>
        <dbReference type="ARBA" id="ARBA00022853"/>
    </source>
</evidence>
<keyword evidence="12" id="KW-0677">Repeat</keyword>
<dbReference type="SMART" id="SM00320">
    <property type="entry name" value="WD40"/>
    <property type="match status" value="4"/>
</dbReference>
<evidence type="ECO:0000313" key="24">
    <source>
        <dbReference type="EMBL" id="NWH23672.1"/>
    </source>
</evidence>
<dbReference type="SUPFAM" id="SSF50978">
    <property type="entry name" value="WD40 repeat-like"/>
    <property type="match status" value="1"/>
</dbReference>
<evidence type="ECO:0000256" key="6">
    <source>
        <dbReference type="ARBA" id="ARBA00015536"/>
    </source>
</evidence>
<dbReference type="PROSITE" id="PS51450">
    <property type="entry name" value="LRR"/>
    <property type="match status" value="1"/>
</dbReference>
<keyword evidence="10" id="KW-0433">Leucine-rich repeat</keyword>
<dbReference type="EMBL" id="WEIX01010221">
    <property type="protein sequence ID" value="NWH23672.1"/>
    <property type="molecule type" value="Genomic_DNA"/>
</dbReference>
<evidence type="ECO:0000256" key="4">
    <source>
        <dbReference type="ARBA" id="ARBA00004629"/>
    </source>
</evidence>
<dbReference type="GO" id="GO:0006325">
    <property type="term" value="P:chromatin organization"/>
    <property type="evidence" value="ECO:0007669"/>
    <property type="project" value="UniProtKB-KW"/>
</dbReference>
<evidence type="ECO:0000256" key="3">
    <source>
        <dbReference type="ARBA" id="ARBA00004574"/>
    </source>
</evidence>
<organism evidence="24 25">
    <name type="scientific">Grus americana</name>
    <name type="common">Whooping crane</name>
    <dbReference type="NCBI Taxonomy" id="9117"/>
    <lineage>
        <taxon>Eukaryota</taxon>
        <taxon>Metazoa</taxon>
        <taxon>Chordata</taxon>
        <taxon>Craniata</taxon>
        <taxon>Vertebrata</taxon>
        <taxon>Euteleostomi</taxon>
        <taxon>Archelosauria</taxon>
        <taxon>Archosauria</taxon>
        <taxon>Dinosauria</taxon>
        <taxon>Saurischia</taxon>
        <taxon>Theropoda</taxon>
        <taxon>Coelurosauria</taxon>
        <taxon>Aves</taxon>
        <taxon>Neognathae</taxon>
        <taxon>Neoaves</taxon>
        <taxon>Gruiformes</taxon>
        <taxon>Gruidae</taxon>
        <taxon>Grus</taxon>
    </lineage>
</organism>
<keyword evidence="8" id="KW-0963">Cytoplasm</keyword>
<dbReference type="PANTHER" id="PTHR24370">
    <property type="entry name" value="OPTICIN"/>
    <property type="match status" value="1"/>
</dbReference>
<feature type="repeat" description="WD" evidence="20">
    <location>
        <begin position="386"/>
        <end position="420"/>
    </location>
</feature>
<dbReference type="Gene3D" id="2.130.10.10">
    <property type="entry name" value="YVTN repeat-like/Quinoprotein amine dehydrogenase"/>
    <property type="match status" value="1"/>
</dbReference>
<keyword evidence="16" id="KW-0206">Cytoskeleton</keyword>
<keyword evidence="17" id="KW-0539">Nucleus</keyword>
<keyword evidence="9 20" id="KW-0853">WD repeat</keyword>
<dbReference type="InterPro" id="IPR001680">
    <property type="entry name" value="WD40_rpt"/>
</dbReference>
<dbReference type="Pfam" id="PF23211">
    <property type="entry name" value="LRR_LRWD1"/>
    <property type="match status" value="1"/>
</dbReference>
<evidence type="ECO:0000256" key="20">
    <source>
        <dbReference type="PROSITE-ProRule" id="PRU00221"/>
    </source>
</evidence>
<evidence type="ECO:0000256" key="11">
    <source>
        <dbReference type="ARBA" id="ARBA00022705"/>
    </source>
</evidence>
<dbReference type="AlphaFoldDB" id="A0A850TZE1"/>
<sequence length="653" mass="73723">SLSKLQLKTGDLDPRLFSRLRHLQKLDLSDNLLDKFPNSLTLPDLRVLNCNNNKLEDVTALKQFPLLEELTYENNVYLTLNDDYKVMFLLQNLRLLNGKDITKLANHVRRVNSRKLTSKVTAHWEKFFRDQLPEKYTAEQVKSIKKKFLKSVQTNVVHGPSSLSEFTRWRVKMIAEEFLAYSLGLELNTDPEPEENTDENEEESTESPREAAEDVGQVHDFSNDINNVTVTPSKRKRNNSKPGSGNKRSKSQANTEEEAEDVSAEPLHFLQCHSKGNSREDFKTQLWSCVFEPLLDCGARKDPIVSSSRTVATCGGESICLIDCETGTVLKKYKVATEEFFSVAWTTLTMVISDSRKKSHNILAAAGRRGIVKLIHVAADFCYGEIKAHKKPIATVCFSPTQETHLFTASYDKRIALWDIGIPDCDYNFKASKTLVLEALSIPLRIALVPTCPDQYLLAGCEDGCFVWNIKLDKEQKSRPFEAIFQFPDEDGGLTTSHRVDGLAFLNDDVIVSKSSKPGCIYLWSWSRSFDTKGKGCQRTVSAVILAELEWSVTDLSYLTLSTCPAKDYVFCGDENGSVWMYNLSNYTTAWTSAKGKRSDKRIPPTQILKWPELQVNGEQLTEVLINNVVSDPTFTYLVVLTSVNITAIWKKS</sequence>
<keyword evidence="18" id="KW-0137">Centromere</keyword>
<comment type="caution">
    <text evidence="24">The sequence shown here is derived from an EMBL/GenBank/DDBJ whole genome shotgun (WGS) entry which is preliminary data.</text>
</comment>
<feature type="region of interest" description="Disordered" evidence="21">
    <location>
        <begin position="185"/>
        <end position="264"/>
    </location>
</feature>
<dbReference type="InterPro" id="IPR032675">
    <property type="entry name" value="LRR_dom_sf"/>
</dbReference>
<dbReference type="GO" id="GO:0000781">
    <property type="term" value="C:chromosome, telomeric region"/>
    <property type="evidence" value="ECO:0007669"/>
    <property type="project" value="UniProtKB-SubCell"/>
</dbReference>
<feature type="compositionally biased region" description="Acidic residues" evidence="21">
    <location>
        <begin position="189"/>
        <end position="205"/>
    </location>
</feature>
<dbReference type="PROSITE" id="PS50082">
    <property type="entry name" value="WD_REPEATS_2"/>
    <property type="match status" value="1"/>
</dbReference>
<keyword evidence="14" id="KW-0156">Chromatin regulator</keyword>
<evidence type="ECO:0000256" key="2">
    <source>
        <dbReference type="ARBA" id="ARBA00004300"/>
    </source>
</evidence>
<evidence type="ECO:0000256" key="10">
    <source>
        <dbReference type="ARBA" id="ARBA00022614"/>
    </source>
</evidence>
<comment type="similarity">
    <text evidence="5">Belongs to the LRWD1 family.</text>
</comment>
<evidence type="ECO:0000259" key="22">
    <source>
        <dbReference type="Pfam" id="PF23211"/>
    </source>
</evidence>
<name>A0A850TZE1_GRUAM</name>
<feature type="non-terminal residue" evidence="24">
    <location>
        <position position="1"/>
    </location>
</feature>
<evidence type="ECO:0000256" key="19">
    <source>
        <dbReference type="ARBA" id="ARBA00033046"/>
    </source>
</evidence>
<evidence type="ECO:0000313" key="25">
    <source>
        <dbReference type="Proteomes" id="UP000640762"/>
    </source>
</evidence>
<evidence type="ECO:0000256" key="8">
    <source>
        <dbReference type="ARBA" id="ARBA00022490"/>
    </source>
</evidence>
<evidence type="ECO:0000259" key="23">
    <source>
        <dbReference type="Pfam" id="PF23215"/>
    </source>
</evidence>
<dbReference type="InterPro" id="IPR015943">
    <property type="entry name" value="WD40/YVTN_repeat-like_dom_sf"/>
</dbReference>
<reference evidence="24" key="1">
    <citation type="submission" date="2019-10" db="EMBL/GenBank/DDBJ databases">
        <title>Bird 10,000 Genomes (B10K) Project - Family phase.</title>
        <authorList>
            <person name="Zhang G."/>
        </authorList>
    </citation>
    <scope>NUCLEOTIDE SEQUENCE</scope>
    <source>
        <strain evidence="24">B10K-DU-012-65</strain>
        <tissue evidence="24">Muscle</tissue>
    </source>
</reference>
<dbReference type="InterPro" id="IPR036322">
    <property type="entry name" value="WD40_repeat_dom_sf"/>
</dbReference>
<evidence type="ECO:0000256" key="5">
    <source>
        <dbReference type="ARBA" id="ARBA00007545"/>
    </source>
</evidence>
<keyword evidence="13" id="KW-0995">Kinetochore</keyword>
<keyword evidence="15" id="KW-0779">Telomere</keyword>
<keyword evidence="25" id="KW-1185">Reference proteome</keyword>
<evidence type="ECO:0000256" key="16">
    <source>
        <dbReference type="ARBA" id="ARBA00023212"/>
    </source>
</evidence>
<dbReference type="GO" id="GO:0000776">
    <property type="term" value="C:kinetochore"/>
    <property type="evidence" value="ECO:0007669"/>
    <property type="project" value="UniProtKB-KW"/>
</dbReference>
<evidence type="ECO:0000256" key="15">
    <source>
        <dbReference type="ARBA" id="ARBA00022895"/>
    </source>
</evidence>
<keyword evidence="11" id="KW-0235">DNA replication</keyword>
<dbReference type="GO" id="GO:0071169">
    <property type="term" value="P:establishment of protein localization to chromatin"/>
    <property type="evidence" value="ECO:0007669"/>
    <property type="project" value="TreeGrafter"/>
</dbReference>
<dbReference type="InterPro" id="IPR052489">
    <property type="entry name" value="LRWD1"/>
</dbReference>
<proteinExistence type="inferred from homology"/>
<evidence type="ECO:0000256" key="17">
    <source>
        <dbReference type="ARBA" id="ARBA00023242"/>
    </source>
</evidence>
<dbReference type="GO" id="GO:0003682">
    <property type="term" value="F:chromatin binding"/>
    <property type="evidence" value="ECO:0007669"/>
    <property type="project" value="TreeGrafter"/>
</dbReference>
<dbReference type="FunFam" id="2.130.10.10:FF:000488">
    <property type="entry name" value="Leucine-rich repeat and WD repeat-containing protein 1"/>
    <property type="match status" value="1"/>
</dbReference>